<dbReference type="OrthoDB" id="205072at2759"/>
<keyword evidence="2" id="KW-1185">Reference proteome</keyword>
<sequence>MSQTVGDCEIGDDICDLLLSASIASTCVWFHIGGGNRTYVPVSVLRKMRFAEAIYAAERGIIVDSLMEMLTGGGVALVAHKELQAAWNYQSGLEDASCGALERCFDVSFSFAPDVWVAQYYSLTPYVWTNASEFYERLSSNSYGVSVIGANAVLDYQHSFPFGWFRSALFHPDLSVLNELDGEYFDLRVIFLHRDPAETVSSALSRGFVKDPFLQARIVESALMYMDRFLEVMPPEKAVVIHYDRYRKQPLEYVDVLSRVSGYCDKEDLRNFMIEADLVMDRFRNQRPRHVDDEMCPKDIRRRPEECDGFEARLRTWFAARSKYWPFLTEERLS</sequence>
<evidence type="ECO:0000313" key="2">
    <source>
        <dbReference type="Proteomes" id="UP000530660"/>
    </source>
</evidence>
<evidence type="ECO:0000313" key="1">
    <source>
        <dbReference type="EMBL" id="KAF6000891.1"/>
    </source>
</evidence>
<reference evidence="1 2" key="1">
    <citation type="journal article" date="2020" name="J. Phycol.">
        <title>Comparative genome analysis reveals Cyanidiococcus gen. nov., a new extremophilic red algal genus sister to Cyanidioschyzon (Cyanidioschyzonaceae, Rhodophyta).</title>
        <authorList>
            <person name="Liu S.-L."/>
            <person name="Chiang Y.-R."/>
            <person name="Yoon H.S."/>
            <person name="Fu H.-Y."/>
        </authorList>
    </citation>
    <scope>NUCLEOTIDE SEQUENCE [LARGE SCALE GENOMIC DNA]</scope>
    <source>
        <strain evidence="1 2">THAL066</strain>
    </source>
</reference>
<protein>
    <submittedName>
        <fullName evidence="1">Uncharacterized protein</fullName>
    </submittedName>
</protein>
<gene>
    <name evidence="1" type="ORF">F1559_002222</name>
</gene>
<comment type="caution">
    <text evidence="1">The sequence shown here is derived from an EMBL/GenBank/DDBJ whole genome shotgun (WGS) entry which is preliminary data.</text>
</comment>
<dbReference type="SUPFAM" id="SSF52540">
    <property type="entry name" value="P-loop containing nucleoside triphosphate hydrolases"/>
    <property type="match status" value="1"/>
</dbReference>
<name>A0A7J7IEW9_9RHOD</name>
<dbReference type="Gene3D" id="3.40.50.300">
    <property type="entry name" value="P-loop containing nucleotide triphosphate hydrolases"/>
    <property type="match status" value="1"/>
</dbReference>
<proteinExistence type="predicted"/>
<organism evidence="1 2">
    <name type="scientific">Cyanidiococcus yangmingshanensis</name>
    <dbReference type="NCBI Taxonomy" id="2690220"/>
    <lineage>
        <taxon>Eukaryota</taxon>
        <taxon>Rhodophyta</taxon>
        <taxon>Bangiophyceae</taxon>
        <taxon>Cyanidiales</taxon>
        <taxon>Cyanidiaceae</taxon>
        <taxon>Cyanidiococcus</taxon>
    </lineage>
</organism>
<dbReference type="Proteomes" id="UP000530660">
    <property type="component" value="Unassembled WGS sequence"/>
</dbReference>
<accession>A0A7J7IEW9</accession>
<dbReference type="EMBL" id="VWRR01000017">
    <property type="protein sequence ID" value="KAF6000891.1"/>
    <property type="molecule type" value="Genomic_DNA"/>
</dbReference>
<dbReference type="AlphaFoldDB" id="A0A7J7IEW9"/>
<dbReference type="InterPro" id="IPR027417">
    <property type="entry name" value="P-loop_NTPase"/>
</dbReference>